<dbReference type="InterPro" id="IPR013087">
    <property type="entry name" value="Znf_C2H2_type"/>
</dbReference>
<dbReference type="SUPFAM" id="SSF57667">
    <property type="entry name" value="beta-beta-alpha zinc fingers"/>
    <property type="match status" value="2"/>
</dbReference>
<proteinExistence type="predicted"/>
<dbReference type="PANTHER" id="PTHR45988:SF30">
    <property type="entry name" value="C2H2-TYPE DOMAIN-CONTAINING PROTEIN"/>
    <property type="match status" value="1"/>
</dbReference>
<dbReference type="GO" id="GO:0008270">
    <property type="term" value="F:zinc ion binding"/>
    <property type="evidence" value="ECO:0007669"/>
    <property type="project" value="UniProtKB-KW"/>
</dbReference>
<keyword evidence="4" id="KW-0862">Zinc</keyword>
<feature type="region of interest" description="Disordered" evidence="8">
    <location>
        <begin position="1"/>
        <end position="56"/>
    </location>
</feature>
<dbReference type="InterPro" id="IPR036236">
    <property type="entry name" value="Znf_C2H2_sf"/>
</dbReference>
<feature type="region of interest" description="Disordered" evidence="8">
    <location>
        <begin position="448"/>
        <end position="473"/>
    </location>
</feature>
<feature type="compositionally biased region" description="Low complexity" evidence="8">
    <location>
        <begin position="464"/>
        <end position="473"/>
    </location>
</feature>
<keyword evidence="3 7" id="KW-0863">Zinc-finger</keyword>
<gene>
    <name evidence="10" type="ORF">SETIT_5G408600v2</name>
</gene>
<dbReference type="EMBL" id="CM003532">
    <property type="protein sequence ID" value="RCV28495.1"/>
    <property type="molecule type" value="Genomic_DNA"/>
</dbReference>
<feature type="compositionally biased region" description="Low complexity" evidence="8">
    <location>
        <begin position="206"/>
        <end position="218"/>
    </location>
</feature>
<dbReference type="Pfam" id="PF13912">
    <property type="entry name" value="zf-C2H2_6"/>
    <property type="match status" value="3"/>
</dbReference>
<accession>A0A368RE69</accession>
<evidence type="ECO:0000256" key="3">
    <source>
        <dbReference type="ARBA" id="ARBA00022771"/>
    </source>
</evidence>
<evidence type="ECO:0000256" key="5">
    <source>
        <dbReference type="ARBA" id="ARBA00023015"/>
    </source>
</evidence>
<dbReference type="InterPro" id="IPR044653">
    <property type="entry name" value="AZF1/2/3-like"/>
</dbReference>
<dbReference type="PROSITE" id="PS50157">
    <property type="entry name" value="ZINC_FINGER_C2H2_2"/>
    <property type="match status" value="3"/>
</dbReference>
<dbReference type="GO" id="GO:0003700">
    <property type="term" value="F:DNA-binding transcription factor activity"/>
    <property type="evidence" value="ECO:0007669"/>
    <property type="project" value="InterPro"/>
</dbReference>
<feature type="region of interest" description="Disordered" evidence="8">
    <location>
        <begin position="206"/>
        <end position="236"/>
    </location>
</feature>
<dbReference type="STRING" id="4555.A0A368RE69"/>
<evidence type="ECO:0000256" key="4">
    <source>
        <dbReference type="ARBA" id="ARBA00022833"/>
    </source>
</evidence>
<dbReference type="PANTHER" id="PTHR45988">
    <property type="entry name" value="C2H2 TYPE ZINC FINGER TRANSCRIPTION FACTOR FAMILY-RELATED"/>
    <property type="match status" value="1"/>
</dbReference>
<reference evidence="10" key="1">
    <citation type="journal article" date="2012" name="Nat. Biotechnol.">
        <title>Reference genome sequence of the model plant Setaria.</title>
        <authorList>
            <person name="Bennetzen J.L."/>
            <person name="Schmutz J."/>
            <person name="Wang H."/>
            <person name="Percifield R."/>
            <person name="Hawkins J."/>
            <person name="Pontaroli A.C."/>
            <person name="Estep M."/>
            <person name="Feng L."/>
            <person name="Vaughn J.N."/>
            <person name="Grimwood J."/>
            <person name="Jenkins J."/>
            <person name="Barry K."/>
            <person name="Lindquist E."/>
            <person name="Hellsten U."/>
            <person name="Deshpande S."/>
            <person name="Wang X."/>
            <person name="Wu X."/>
            <person name="Mitros T."/>
            <person name="Triplett J."/>
            <person name="Yang X."/>
            <person name="Ye C.Y."/>
            <person name="Mauro-Herrera M."/>
            <person name="Wang L."/>
            <person name="Li P."/>
            <person name="Sharma M."/>
            <person name="Sharma R."/>
            <person name="Ronald P.C."/>
            <person name="Panaud O."/>
            <person name="Kellogg E.A."/>
            <person name="Brutnell T.P."/>
            <person name="Doust A.N."/>
            <person name="Tuskan G.A."/>
            <person name="Rokhsar D."/>
            <person name="Devos K.M."/>
        </authorList>
    </citation>
    <scope>NUCLEOTIDE SEQUENCE [LARGE SCALE GENOMIC DNA]</scope>
    <source>
        <strain evidence="10">Yugu1</strain>
    </source>
</reference>
<dbReference type="OrthoDB" id="694653at2759"/>
<evidence type="ECO:0000256" key="8">
    <source>
        <dbReference type="SAM" id="MobiDB-lite"/>
    </source>
</evidence>
<feature type="domain" description="C2H2-type" evidence="9">
    <location>
        <begin position="308"/>
        <end position="335"/>
    </location>
</feature>
<feature type="region of interest" description="Disordered" evidence="8">
    <location>
        <begin position="81"/>
        <end position="116"/>
    </location>
</feature>
<dbReference type="SMART" id="SM00355">
    <property type="entry name" value="ZnF_C2H2"/>
    <property type="match status" value="3"/>
</dbReference>
<evidence type="ECO:0000256" key="2">
    <source>
        <dbReference type="ARBA" id="ARBA00022737"/>
    </source>
</evidence>
<feature type="domain" description="C2H2-type" evidence="9">
    <location>
        <begin position="124"/>
        <end position="151"/>
    </location>
</feature>
<protein>
    <recommendedName>
        <fullName evidence="9">C2H2-type domain-containing protein</fullName>
    </recommendedName>
</protein>
<evidence type="ECO:0000256" key="6">
    <source>
        <dbReference type="ARBA" id="ARBA00023163"/>
    </source>
</evidence>
<feature type="compositionally biased region" description="Polar residues" evidence="8">
    <location>
        <begin position="92"/>
        <end position="105"/>
    </location>
</feature>
<organism evidence="10">
    <name type="scientific">Setaria italica</name>
    <name type="common">Foxtail millet</name>
    <name type="synonym">Panicum italicum</name>
    <dbReference type="NCBI Taxonomy" id="4555"/>
    <lineage>
        <taxon>Eukaryota</taxon>
        <taxon>Viridiplantae</taxon>
        <taxon>Streptophyta</taxon>
        <taxon>Embryophyta</taxon>
        <taxon>Tracheophyta</taxon>
        <taxon>Spermatophyta</taxon>
        <taxon>Magnoliopsida</taxon>
        <taxon>Liliopsida</taxon>
        <taxon>Poales</taxon>
        <taxon>Poaceae</taxon>
        <taxon>PACMAD clade</taxon>
        <taxon>Panicoideae</taxon>
        <taxon>Panicodae</taxon>
        <taxon>Paniceae</taxon>
        <taxon>Cenchrinae</taxon>
        <taxon>Setaria</taxon>
    </lineage>
</organism>
<keyword evidence="5" id="KW-0805">Transcription regulation</keyword>
<evidence type="ECO:0000256" key="1">
    <source>
        <dbReference type="ARBA" id="ARBA00022723"/>
    </source>
</evidence>
<dbReference type="AlphaFoldDB" id="A0A368RE69"/>
<dbReference type="PROSITE" id="PS00028">
    <property type="entry name" value="ZINC_FINGER_C2H2_1"/>
    <property type="match status" value="3"/>
</dbReference>
<feature type="domain" description="C2H2-type" evidence="9">
    <location>
        <begin position="367"/>
        <end position="394"/>
    </location>
</feature>
<feature type="compositionally biased region" description="Polar residues" evidence="8">
    <location>
        <begin position="219"/>
        <end position="233"/>
    </location>
</feature>
<keyword evidence="6" id="KW-0804">Transcription</keyword>
<evidence type="ECO:0000313" key="10">
    <source>
        <dbReference type="EMBL" id="RCV28495.1"/>
    </source>
</evidence>
<dbReference type="Gene3D" id="3.30.160.60">
    <property type="entry name" value="Classic Zinc Finger"/>
    <property type="match status" value="1"/>
</dbReference>
<keyword evidence="1" id="KW-0479">Metal-binding</keyword>
<sequence length="473" mass="49204">MAGLQRIQPIHSPNRREGDAAAGALSLPAVLREGEYVPGGRDESSDTDGDDDGYRLQRRLEGQLGRGVSWMEVAMASGRPVGVPRPLVARSSCESDGTISDDGSNPSADSSAVVSSAEAPARRFACHVCGRGFNSLKAVDGHMRVHGNGRMAEAAVVGGGWAATGKRGWTGGKPSVAAVCLNSESTDDHSTAVVVAQPIPMAIAVTSSPSSTPVLSSTRTNLSGEESSSSATAQPMDYEAPAVATVVTGPNNPSTGAVVHHQQAAPIPAAEQARPVHQPAVPPPQARPVHQPAVPLPPASLAQPRRVYSCKLCGKSYSSHQGLGGHAAGHRNRQKEAEAAAAAAEMMMGLGQDGAAFRRGRRAEEPHECQKCHKVFATGVALGGHMRMHYTGPPIVHKRNKRRCPAPPPAPAVSEADLRLALSTVTEERRPSPSPAVAAGRVRLFGIDIGPQVQAPPSKEEEQGSSSSEGEKQ</sequence>
<reference evidence="10" key="2">
    <citation type="submission" date="2015-07" db="EMBL/GenBank/DDBJ databases">
        <authorList>
            <person name="Noorani M."/>
        </authorList>
    </citation>
    <scope>NUCLEOTIDE SEQUENCE</scope>
    <source>
        <strain evidence="10">Yugu1</strain>
    </source>
</reference>
<evidence type="ECO:0000256" key="7">
    <source>
        <dbReference type="PROSITE-ProRule" id="PRU00042"/>
    </source>
</evidence>
<name>A0A368RE69_SETIT</name>
<evidence type="ECO:0000259" key="9">
    <source>
        <dbReference type="PROSITE" id="PS50157"/>
    </source>
</evidence>
<keyword evidence="2" id="KW-0677">Repeat</keyword>
<feature type="compositionally biased region" description="Basic and acidic residues" evidence="8">
    <location>
        <begin position="32"/>
        <end position="44"/>
    </location>
</feature>
<feature type="region of interest" description="Disordered" evidence="8">
    <location>
        <begin position="276"/>
        <end position="300"/>
    </location>
</feature>
<feature type="compositionally biased region" description="Low complexity" evidence="8">
    <location>
        <begin position="106"/>
        <end position="116"/>
    </location>
</feature>